<dbReference type="Proteomes" id="UP000007148">
    <property type="component" value="Unassembled WGS sequence"/>
</dbReference>
<evidence type="ECO:0000313" key="3">
    <source>
        <dbReference type="Proteomes" id="UP000007148"/>
    </source>
</evidence>
<dbReference type="InParanoid" id="G4U144"/>
<comment type="caution">
    <text evidence="2">The sequence shown here is derived from an EMBL/GenBank/DDBJ whole genome shotgun (WGS) entry which is preliminary data.</text>
</comment>
<name>G4U144_SERID</name>
<accession>G4U144</accession>
<protein>
    <submittedName>
        <fullName evidence="2">Uncharacterized protein</fullName>
    </submittedName>
</protein>
<dbReference type="HOGENOM" id="CLU_3069545_0_0_1"/>
<proteinExistence type="predicted"/>
<dbReference type="EMBL" id="CAFZ01001447">
    <property type="protein sequence ID" value="CCA77287.1"/>
    <property type="molecule type" value="Genomic_DNA"/>
</dbReference>
<reference evidence="2 3" key="1">
    <citation type="journal article" date="2011" name="PLoS Pathog.">
        <title>Endophytic Life Strategies Decoded by Genome and Transcriptome Analyses of the Mutualistic Root Symbiont Piriformospora indica.</title>
        <authorList>
            <person name="Zuccaro A."/>
            <person name="Lahrmann U."/>
            <person name="Guldener U."/>
            <person name="Langen G."/>
            <person name="Pfiffi S."/>
            <person name="Biedenkopf D."/>
            <person name="Wong P."/>
            <person name="Samans B."/>
            <person name="Grimm C."/>
            <person name="Basiewicz M."/>
            <person name="Murat C."/>
            <person name="Martin F."/>
            <person name="Kogel K.H."/>
        </authorList>
    </citation>
    <scope>NUCLEOTIDE SEQUENCE [LARGE SCALE GENOMIC DNA]</scope>
    <source>
        <strain evidence="2 3">DSM 11827</strain>
    </source>
</reference>
<feature type="region of interest" description="Disordered" evidence="1">
    <location>
        <begin position="1"/>
        <end position="26"/>
    </location>
</feature>
<keyword evidence="3" id="KW-1185">Reference proteome</keyword>
<organism evidence="2 3">
    <name type="scientific">Serendipita indica (strain DSM 11827)</name>
    <name type="common">Root endophyte fungus</name>
    <name type="synonym">Piriformospora indica</name>
    <dbReference type="NCBI Taxonomy" id="1109443"/>
    <lineage>
        <taxon>Eukaryota</taxon>
        <taxon>Fungi</taxon>
        <taxon>Dikarya</taxon>
        <taxon>Basidiomycota</taxon>
        <taxon>Agaricomycotina</taxon>
        <taxon>Agaricomycetes</taxon>
        <taxon>Sebacinales</taxon>
        <taxon>Serendipitaceae</taxon>
        <taxon>Serendipita</taxon>
    </lineage>
</organism>
<evidence type="ECO:0000256" key="1">
    <source>
        <dbReference type="SAM" id="MobiDB-lite"/>
    </source>
</evidence>
<evidence type="ECO:0000313" key="2">
    <source>
        <dbReference type="EMBL" id="CCA77287.1"/>
    </source>
</evidence>
<sequence length="53" mass="6129">MDETTHEEEKPFPDASTSTNLRTQREHQAVQINDCASYGGIVDSHRIFTTHYY</sequence>
<gene>
    <name evidence="2" type="ORF">PIIN_11265</name>
</gene>
<dbReference type="AlphaFoldDB" id="G4U144"/>